<evidence type="ECO:0000313" key="11">
    <source>
        <dbReference type="Proteomes" id="UP000654108"/>
    </source>
</evidence>
<dbReference type="InterPro" id="IPR000515">
    <property type="entry name" value="MetI-like"/>
</dbReference>
<evidence type="ECO:0000256" key="5">
    <source>
        <dbReference type="ARBA" id="ARBA00022692"/>
    </source>
</evidence>
<feature type="transmembrane region" description="Helical" evidence="8">
    <location>
        <begin position="412"/>
        <end position="432"/>
    </location>
</feature>
<comment type="similarity">
    <text evidence="8">Belongs to the binding-protein-dependent transport system permease family.</text>
</comment>
<feature type="transmembrane region" description="Helical" evidence="8">
    <location>
        <begin position="184"/>
        <end position="212"/>
    </location>
</feature>
<dbReference type="GO" id="GO:0005886">
    <property type="term" value="C:plasma membrane"/>
    <property type="evidence" value="ECO:0007669"/>
    <property type="project" value="UniProtKB-SubCell"/>
</dbReference>
<dbReference type="GO" id="GO:0055085">
    <property type="term" value="P:transmembrane transport"/>
    <property type="evidence" value="ECO:0007669"/>
    <property type="project" value="InterPro"/>
</dbReference>
<feature type="transmembrane region" description="Helical" evidence="8">
    <location>
        <begin position="233"/>
        <end position="255"/>
    </location>
</feature>
<keyword evidence="7 8" id="KW-0472">Membrane</keyword>
<keyword evidence="2 8" id="KW-0813">Transport</keyword>
<organism evidence="10 11">
    <name type="scientific">Devosia oryzisoli</name>
    <dbReference type="NCBI Taxonomy" id="2774138"/>
    <lineage>
        <taxon>Bacteria</taxon>
        <taxon>Pseudomonadati</taxon>
        <taxon>Pseudomonadota</taxon>
        <taxon>Alphaproteobacteria</taxon>
        <taxon>Hyphomicrobiales</taxon>
        <taxon>Devosiaceae</taxon>
        <taxon>Devosia</taxon>
    </lineage>
</organism>
<feature type="transmembrane region" description="Helical" evidence="8">
    <location>
        <begin position="583"/>
        <end position="602"/>
    </location>
</feature>
<keyword evidence="11" id="KW-1185">Reference proteome</keyword>
<keyword evidence="6 8" id="KW-1133">Transmembrane helix</keyword>
<keyword evidence="5 8" id="KW-0812">Transmembrane</keyword>
<dbReference type="AlphaFoldDB" id="A0A927FWI1"/>
<evidence type="ECO:0000259" key="9">
    <source>
        <dbReference type="PROSITE" id="PS50928"/>
    </source>
</evidence>
<evidence type="ECO:0000313" key="10">
    <source>
        <dbReference type="EMBL" id="MBD8065934.1"/>
    </source>
</evidence>
<comment type="caution">
    <text evidence="10">The sequence shown here is derived from an EMBL/GenBank/DDBJ whole genome shotgun (WGS) entry which is preliminary data.</text>
</comment>
<dbReference type="PANTHER" id="PTHR43357:SF4">
    <property type="entry name" value="INNER MEMBRANE ABC TRANSPORTER PERMEASE PROTEIN YDCV"/>
    <property type="match status" value="1"/>
</dbReference>
<evidence type="ECO:0000256" key="7">
    <source>
        <dbReference type="ARBA" id="ARBA00023136"/>
    </source>
</evidence>
<accession>A0A927FWI1</accession>
<dbReference type="InterPro" id="IPR035906">
    <property type="entry name" value="MetI-like_sf"/>
</dbReference>
<dbReference type="EMBL" id="JACYFU010000002">
    <property type="protein sequence ID" value="MBD8065934.1"/>
    <property type="molecule type" value="Genomic_DNA"/>
</dbReference>
<feature type="transmembrane region" description="Helical" evidence="8">
    <location>
        <begin position="338"/>
        <end position="363"/>
    </location>
</feature>
<evidence type="ECO:0000256" key="3">
    <source>
        <dbReference type="ARBA" id="ARBA00022475"/>
    </source>
</evidence>
<dbReference type="Gene3D" id="1.10.3720.10">
    <property type="entry name" value="MetI-like"/>
    <property type="match status" value="2"/>
</dbReference>
<evidence type="ECO:0000256" key="4">
    <source>
        <dbReference type="ARBA" id="ARBA00022519"/>
    </source>
</evidence>
<feature type="transmembrane region" description="Helical" evidence="8">
    <location>
        <begin position="477"/>
        <end position="497"/>
    </location>
</feature>
<proteinExistence type="inferred from homology"/>
<evidence type="ECO:0000256" key="8">
    <source>
        <dbReference type="RuleBase" id="RU363032"/>
    </source>
</evidence>
<keyword evidence="4" id="KW-0997">Cell inner membrane</keyword>
<feature type="domain" description="ABC transmembrane type-1" evidence="9">
    <location>
        <begin position="408"/>
        <end position="599"/>
    </location>
</feature>
<feature type="transmembrane region" description="Helical" evidence="8">
    <location>
        <begin position="289"/>
        <end position="309"/>
    </location>
</feature>
<dbReference type="CDD" id="cd06261">
    <property type="entry name" value="TM_PBP2"/>
    <property type="match status" value="2"/>
</dbReference>
<dbReference type="PROSITE" id="PS50928">
    <property type="entry name" value="ABC_TM1"/>
    <property type="match status" value="2"/>
</dbReference>
<evidence type="ECO:0000256" key="2">
    <source>
        <dbReference type="ARBA" id="ARBA00022448"/>
    </source>
</evidence>
<feature type="transmembrane region" description="Helical" evidence="8">
    <location>
        <begin position="444"/>
        <end position="465"/>
    </location>
</feature>
<name>A0A927FWI1_9HYPH</name>
<comment type="subcellular location">
    <subcellularLocation>
        <location evidence="1">Cell inner membrane</location>
        <topology evidence="1">Multi-pass membrane protein</topology>
    </subcellularLocation>
    <subcellularLocation>
        <location evidence="8">Cell membrane</location>
        <topology evidence="8">Multi-pass membrane protein</topology>
    </subcellularLocation>
</comment>
<feature type="domain" description="ABC transmembrane type-1" evidence="9">
    <location>
        <begin position="103"/>
        <end position="312"/>
    </location>
</feature>
<feature type="transmembrane region" description="Helical" evidence="8">
    <location>
        <begin position="38"/>
        <end position="60"/>
    </location>
</feature>
<dbReference type="RefSeq" id="WP_191775155.1">
    <property type="nucleotide sequence ID" value="NZ_JACYFU010000002.1"/>
</dbReference>
<sequence>MGVLSGSPSKTTTAAMGNKSTGMPWRYWLKVHATDPSALLALGLLVVFIYLIAGPVFLLLGDAVQVQFAEQTRTGLAQGTLTTYYFERALFSPVAQDIFWVPLFNTLSVAVGAIVVALLVGAPLGWLLSRTDLPGKRWLSTALIVPYMLPSWTFALAWNTLFKNRTTGGPPSWMESLGFTPPDWLAYGQLPITLILALHYSPFVILLFGNALRQFDAQLEDAARIMGAGPMHVARRIVVPLMLPSLVSACTLIFAKCLGDFGVAYIVGVPVRYDVLATSLFRSISSSQAGMSAVLAGAIVLLGGVSILIDMRLLKEASRFQTIGSKGSMARTAQLGQFAPLATTWAIIVLLVSAIIPLVALALTTVMRMPGIFTLDNLTLDFWIGNNLTTTTALRQGILLTPEFWLATFNTIWIVGTAALGAGFLGLLVGIAVVRSPIRIVATLLRYITFLPYLVPGIAFAAAYLSMFAVPRGPVPALYGTSIILVLAMLADQMPFASRAGISAMMQLGGDPEDAARVVGAGWWRRLVSIVVPIQKGALVSGVLLPFISGIKGLSLVVVLAVPGTDLLTTYAIRLVDYGYTQASNAVVLMVCVIAFVGTLGVQHITKSNLSDGLGSK</sequence>
<dbReference type="Pfam" id="PF00528">
    <property type="entry name" value="BPD_transp_1"/>
    <property type="match status" value="2"/>
</dbReference>
<feature type="transmembrane region" description="Helical" evidence="8">
    <location>
        <begin position="98"/>
        <end position="126"/>
    </location>
</feature>
<keyword evidence="3" id="KW-1003">Cell membrane</keyword>
<dbReference type="PANTHER" id="PTHR43357">
    <property type="entry name" value="INNER MEMBRANE ABC TRANSPORTER PERMEASE PROTEIN YDCV"/>
    <property type="match status" value="1"/>
</dbReference>
<evidence type="ECO:0000256" key="6">
    <source>
        <dbReference type="ARBA" id="ARBA00022989"/>
    </source>
</evidence>
<reference evidence="10" key="1">
    <citation type="submission" date="2020-09" db="EMBL/GenBank/DDBJ databases">
        <title>Genome seq and assembly of Devosia sp.</title>
        <authorList>
            <person name="Chhetri G."/>
        </authorList>
    </citation>
    <scope>NUCLEOTIDE SEQUENCE</scope>
    <source>
        <strain evidence="10">PTR5</strain>
    </source>
</reference>
<protein>
    <submittedName>
        <fullName evidence="10">Iron ABC transporter permease</fullName>
    </submittedName>
</protein>
<dbReference type="Proteomes" id="UP000654108">
    <property type="component" value="Unassembled WGS sequence"/>
</dbReference>
<dbReference type="SUPFAM" id="SSF161098">
    <property type="entry name" value="MetI-like"/>
    <property type="match status" value="2"/>
</dbReference>
<feature type="transmembrane region" description="Helical" evidence="8">
    <location>
        <begin position="138"/>
        <end position="158"/>
    </location>
</feature>
<gene>
    <name evidence="10" type="ORF">IC608_10655</name>
</gene>
<evidence type="ECO:0000256" key="1">
    <source>
        <dbReference type="ARBA" id="ARBA00004429"/>
    </source>
</evidence>